<sequence length="93" mass="10565">MASAKTTTNHDEIRTYVEERDGKPARVKGTEKNGDGSGVIRIDFPAGAGEDKLEAISWDEFFEEFDKNNLAMLYQEETKDGNESRFVKFVNRD</sequence>
<dbReference type="Proteomes" id="UP000009309">
    <property type="component" value="Unassembled WGS sequence"/>
</dbReference>
<evidence type="ECO:0008006" key="4">
    <source>
        <dbReference type="Google" id="ProtNLM"/>
    </source>
</evidence>
<proteinExistence type="predicted"/>
<evidence type="ECO:0000313" key="3">
    <source>
        <dbReference type="Proteomes" id="UP000009309"/>
    </source>
</evidence>
<keyword evidence="3" id="KW-1185">Reference proteome</keyword>
<evidence type="ECO:0000256" key="1">
    <source>
        <dbReference type="SAM" id="MobiDB-lite"/>
    </source>
</evidence>
<dbReference type="OrthoDB" id="9808866at2"/>
<evidence type="ECO:0000313" key="2">
    <source>
        <dbReference type="EMBL" id="CCH51337.1"/>
    </source>
</evidence>
<reference evidence="2 3" key="1">
    <citation type="journal article" date="2012" name="J. Bacteriol.">
        <title>Genome Sequence of the Filamentous Bacterium Fibrisoma limi BUZ 3T.</title>
        <authorList>
            <person name="Filippini M."/>
            <person name="Qi W."/>
            <person name="Jaenicke S."/>
            <person name="Goesmann A."/>
            <person name="Smits T.H."/>
            <person name="Bagheri H.C."/>
        </authorList>
    </citation>
    <scope>NUCLEOTIDE SEQUENCE [LARGE SCALE GENOMIC DNA]</scope>
    <source>
        <strain evidence="3">BUZ 3T</strain>
    </source>
</reference>
<dbReference type="AlphaFoldDB" id="I2GBR3"/>
<dbReference type="EMBL" id="CAIT01000004">
    <property type="protein sequence ID" value="CCH51337.1"/>
    <property type="molecule type" value="Genomic_DNA"/>
</dbReference>
<dbReference type="RefSeq" id="WP_009279925.1">
    <property type="nucleotide sequence ID" value="NZ_CAIT01000004.1"/>
</dbReference>
<organism evidence="2 3">
    <name type="scientific">Fibrisoma limi BUZ 3</name>
    <dbReference type="NCBI Taxonomy" id="1185876"/>
    <lineage>
        <taxon>Bacteria</taxon>
        <taxon>Pseudomonadati</taxon>
        <taxon>Bacteroidota</taxon>
        <taxon>Cytophagia</taxon>
        <taxon>Cytophagales</taxon>
        <taxon>Spirosomataceae</taxon>
        <taxon>Fibrisoma</taxon>
    </lineage>
</organism>
<accession>I2GBR3</accession>
<dbReference type="eggNOG" id="ENOG5032Y6R">
    <property type="taxonomic scope" value="Bacteria"/>
</dbReference>
<dbReference type="STRING" id="1185876.BN8_00255"/>
<feature type="region of interest" description="Disordered" evidence="1">
    <location>
        <begin position="19"/>
        <end position="42"/>
    </location>
</feature>
<comment type="caution">
    <text evidence="2">The sequence shown here is derived from an EMBL/GenBank/DDBJ whole genome shotgun (WGS) entry which is preliminary data.</text>
</comment>
<protein>
    <recommendedName>
        <fullName evidence="4">1,4-alpha-glucan branching enzyme</fullName>
    </recommendedName>
</protein>
<name>I2GBR3_9BACT</name>
<gene>
    <name evidence="2" type="ORF">BN8_00255</name>
</gene>
<feature type="compositionally biased region" description="Basic and acidic residues" evidence="1">
    <location>
        <begin position="19"/>
        <end position="34"/>
    </location>
</feature>